<feature type="region of interest" description="Disordered" evidence="1">
    <location>
        <begin position="1"/>
        <end position="35"/>
    </location>
</feature>
<organism evidence="2 3">
    <name type="scientific">Myxococcus xanthus</name>
    <dbReference type="NCBI Taxonomy" id="34"/>
    <lineage>
        <taxon>Bacteria</taxon>
        <taxon>Pseudomonadati</taxon>
        <taxon>Myxococcota</taxon>
        <taxon>Myxococcia</taxon>
        <taxon>Myxococcales</taxon>
        <taxon>Cystobacterineae</taxon>
        <taxon>Myxococcaceae</taxon>
        <taxon>Myxococcus</taxon>
    </lineage>
</organism>
<proteinExistence type="predicted"/>
<dbReference type="RefSeq" id="WP_161605129.1">
    <property type="nucleotide sequence ID" value="NZ_CP017173.1"/>
</dbReference>
<dbReference type="Proteomes" id="UP000320179">
    <property type="component" value="Chromosome"/>
</dbReference>
<protein>
    <submittedName>
        <fullName evidence="2">Uncharacterized protein</fullName>
    </submittedName>
</protein>
<feature type="compositionally biased region" description="Polar residues" evidence="1">
    <location>
        <begin position="166"/>
        <end position="176"/>
    </location>
</feature>
<evidence type="ECO:0000313" key="3">
    <source>
        <dbReference type="Proteomes" id="UP000320179"/>
    </source>
</evidence>
<name>A0AAE6FXD1_MYXXA</name>
<evidence type="ECO:0000256" key="1">
    <source>
        <dbReference type="SAM" id="MobiDB-lite"/>
    </source>
</evidence>
<feature type="region of interest" description="Disordered" evidence="1">
    <location>
        <begin position="154"/>
        <end position="176"/>
    </location>
</feature>
<accession>A0AAE6FXD1</accession>
<gene>
    <name evidence="2" type="ORF">BHS09_06520</name>
</gene>
<dbReference type="EMBL" id="CP017174">
    <property type="protein sequence ID" value="QDE66689.1"/>
    <property type="molecule type" value="Genomic_DNA"/>
</dbReference>
<reference evidence="2 3" key="1">
    <citation type="journal article" date="2019" name="Science">
        <title>Social genes are selection hotspots in kin groups of a soil microbe.</title>
        <authorList>
            <person name="Wielgoss S."/>
            <person name="Wolfensberger R."/>
            <person name="Sun L."/>
            <person name="Fiegna F."/>
            <person name="Velicer G.J."/>
        </authorList>
    </citation>
    <scope>NUCLEOTIDE SEQUENCE [LARGE SCALE GENOMIC DNA]</scope>
    <source>
        <strain evidence="2 3">MC3.5.9c15</strain>
    </source>
</reference>
<sequence length="176" mass="18024">MASGVERIRGKTRKRLAPPAPGHAHTTGPGAGLTARLPSPLRVGWTVVASSSGHVRLVAEVERRAGFEVPVEVLLSLPAGATLTEGAVTFTVPAGVGEGVLSVTYGVAFETGTPPTEDLVLVAHAVGASLGVHAEARHRFGRALVMDRQPVPTGPELPAVFMTGDGTPSGTTDEEP</sequence>
<dbReference type="AlphaFoldDB" id="A0AAE6FXD1"/>
<evidence type="ECO:0000313" key="2">
    <source>
        <dbReference type="EMBL" id="QDE66689.1"/>
    </source>
</evidence>